<sequence length="121" mass="12964">MGKALSGPLEITALSAESCETLACPTRSEFYVGSRSDLNAKHVPLPQGSHHQPDTEGVPPCPQTCHVVHFCSRSAPTSGTVGETLEEHHRRMREKLSSPKVTLVTETGRIPGSSRCMTGVV</sequence>
<accession>A0A7J7S823</accession>
<dbReference type="Proteomes" id="UP000585614">
    <property type="component" value="Unassembled WGS sequence"/>
</dbReference>
<comment type="caution">
    <text evidence="2">The sequence shown here is derived from an EMBL/GenBank/DDBJ whole genome shotgun (WGS) entry which is preliminary data.</text>
</comment>
<proteinExistence type="predicted"/>
<dbReference type="EMBL" id="JACAGC010000023">
    <property type="protein sequence ID" value="KAF6284499.1"/>
    <property type="molecule type" value="Genomic_DNA"/>
</dbReference>
<reference evidence="2 3" key="1">
    <citation type="journal article" date="2020" name="Nature">
        <title>Six reference-quality genomes reveal evolution of bat adaptations.</title>
        <authorList>
            <person name="Jebb D."/>
            <person name="Huang Z."/>
            <person name="Pippel M."/>
            <person name="Hughes G.M."/>
            <person name="Lavrichenko K."/>
            <person name="Devanna P."/>
            <person name="Winkler S."/>
            <person name="Jermiin L.S."/>
            <person name="Skirmuntt E.C."/>
            <person name="Katzourakis A."/>
            <person name="Burkitt-Gray L."/>
            <person name="Ray D.A."/>
            <person name="Sullivan K.A.M."/>
            <person name="Roscito J.G."/>
            <person name="Kirilenko B.M."/>
            <person name="Davalos L.M."/>
            <person name="Corthals A.P."/>
            <person name="Power M.L."/>
            <person name="Jones G."/>
            <person name="Ransome R.D."/>
            <person name="Dechmann D.K.N."/>
            <person name="Locatelli A.G."/>
            <person name="Puechmaille S.J."/>
            <person name="Fedrigo O."/>
            <person name="Jarvis E.D."/>
            <person name="Hiller M."/>
            <person name="Vernes S.C."/>
            <person name="Myers E.W."/>
            <person name="Teeling E.C."/>
        </authorList>
    </citation>
    <scope>NUCLEOTIDE SEQUENCE [LARGE SCALE GENOMIC DNA]</scope>
    <source>
        <strain evidence="2">MRhiFer1</strain>
        <tissue evidence="2">Lung</tissue>
    </source>
</reference>
<gene>
    <name evidence="2" type="ORF">mRhiFer1_009252</name>
</gene>
<evidence type="ECO:0000313" key="3">
    <source>
        <dbReference type="Proteomes" id="UP000585614"/>
    </source>
</evidence>
<dbReference type="AlphaFoldDB" id="A0A7J7S823"/>
<evidence type="ECO:0000313" key="2">
    <source>
        <dbReference type="EMBL" id="KAF6284499.1"/>
    </source>
</evidence>
<evidence type="ECO:0000256" key="1">
    <source>
        <dbReference type="SAM" id="MobiDB-lite"/>
    </source>
</evidence>
<protein>
    <submittedName>
        <fullName evidence="2">Uncharacterized protein</fullName>
    </submittedName>
</protein>
<feature type="region of interest" description="Disordered" evidence="1">
    <location>
        <begin position="39"/>
        <end position="59"/>
    </location>
</feature>
<name>A0A7J7S823_RHIFE</name>
<organism evidence="2 3">
    <name type="scientific">Rhinolophus ferrumequinum</name>
    <name type="common">Greater horseshoe bat</name>
    <dbReference type="NCBI Taxonomy" id="59479"/>
    <lineage>
        <taxon>Eukaryota</taxon>
        <taxon>Metazoa</taxon>
        <taxon>Chordata</taxon>
        <taxon>Craniata</taxon>
        <taxon>Vertebrata</taxon>
        <taxon>Euteleostomi</taxon>
        <taxon>Mammalia</taxon>
        <taxon>Eutheria</taxon>
        <taxon>Laurasiatheria</taxon>
        <taxon>Chiroptera</taxon>
        <taxon>Yinpterochiroptera</taxon>
        <taxon>Rhinolophoidea</taxon>
        <taxon>Rhinolophidae</taxon>
        <taxon>Rhinolophinae</taxon>
        <taxon>Rhinolophus</taxon>
    </lineage>
</organism>